<feature type="non-terminal residue" evidence="7">
    <location>
        <position position="1"/>
    </location>
</feature>
<dbReference type="GO" id="GO:0006950">
    <property type="term" value="P:response to stress"/>
    <property type="evidence" value="ECO:0007669"/>
    <property type="project" value="UniProtKB-ARBA"/>
</dbReference>
<keyword evidence="2 4" id="KW-0274">FAD</keyword>
<dbReference type="GO" id="GO:0006139">
    <property type="term" value="P:nucleobase-containing compound metabolic process"/>
    <property type="evidence" value="ECO:0007669"/>
    <property type="project" value="UniProtKB-ARBA"/>
</dbReference>
<accession>A0A4U3KJ35</accession>
<comment type="caution">
    <text evidence="7">The sequence shown here is derived from an EMBL/GenBank/DDBJ whole genome shotgun (WGS) entry which is preliminary data.</text>
</comment>
<comment type="similarity">
    <text evidence="5">Belongs to the DNA photolyase family.</text>
</comment>
<dbReference type="SUPFAM" id="SSF48173">
    <property type="entry name" value="Cryptochrome/photolyase FAD-binding domain"/>
    <property type="match status" value="1"/>
</dbReference>
<comment type="cofactor">
    <cofactor evidence="4">
        <name>FAD</name>
        <dbReference type="ChEBI" id="CHEBI:57692"/>
    </cofactor>
    <text evidence="4">Binds 1 FAD per subunit.</text>
</comment>
<evidence type="ECO:0000256" key="2">
    <source>
        <dbReference type="ARBA" id="ARBA00022827"/>
    </source>
</evidence>
<dbReference type="RefSeq" id="WP_205734224.1">
    <property type="nucleotide sequence ID" value="NZ_SIYF01000636.1"/>
</dbReference>
<evidence type="ECO:0000313" key="8">
    <source>
        <dbReference type="Proteomes" id="UP000305511"/>
    </source>
</evidence>
<dbReference type="InterPro" id="IPR036134">
    <property type="entry name" value="Crypto/Photolyase_FAD-like_sf"/>
</dbReference>
<evidence type="ECO:0000313" key="7">
    <source>
        <dbReference type="EMBL" id="TKK61848.1"/>
    </source>
</evidence>
<evidence type="ECO:0000256" key="4">
    <source>
        <dbReference type="PIRSR" id="PIRSR602081-1"/>
    </source>
</evidence>
<dbReference type="PANTHER" id="PTHR11455:SF9">
    <property type="entry name" value="CRYPTOCHROME CIRCADIAN CLOCK 5 ISOFORM X1"/>
    <property type="match status" value="1"/>
</dbReference>
<dbReference type="InterPro" id="IPR018394">
    <property type="entry name" value="DNA_photolyase_1_CS_C"/>
</dbReference>
<keyword evidence="1 4" id="KW-0285">Flavoprotein</keyword>
<dbReference type="AlphaFoldDB" id="A0A4U3KJ35"/>
<dbReference type="Proteomes" id="UP000305511">
    <property type="component" value="Unassembled WGS sequence"/>
</dbReference>
<keyword evidence="7" id="KW-0456">Lyase</keyword>
<dbReference type="Pfam" id="PF03441">
    <property type="entry name" value="FAD_binding_7"/>
    <property type="match status" value="1"/>
</dbReference>
<proteinExistence type="inferred from homology"/>
<feature type="binding site" evidence="4">
    <location>
        <begin position="39"/>
        <end position="41"/>
    </location>
    <ligand>
        <name>FAD</name>
        <dbReference type="ChEBI" id="CHEBI:57692"/>
    </ligand>
</feature>
<dbReference type="Gene3D" id="1.10.579.10">
    <property type="entry name" value="DNA Cyclobutane Dipyrimidine Photolyase, subunit A, domain 3"/>
    <property type="match status" value="1"/>
</dbReference>
<dbReference type="GO" id="GO:0003677">
    <property type="term" value="F:DNA binding"/>
    <property type="evidence" value="ECO:0007669"/>
    <property type="project" value="TreeGrafter"/>
</dbReference>
<dbReference type="InterPro" id="IPR005101">
    <property type="entry name" value="Cryptochr/Photolyase_FAD-bd"/>
</dbReference>
<evidence type="ECO:0000256" key="3">
    <source>
        <dbReference type="ARBA" id="ARBA00022991"/>
    </source>
</evidence>
<dbReference type="InterPro" id="IPR002081">
    <property type="entry name" value="Cryptochrome/DNA_photolyase_1"/>
</dbReference>
<protein>
    <submittedName>
        <fullName evidence="7">Deoxyribodipyrimidine photo-lyase</fullName>
    </submittedName>
</protein>
<keyword evidence="3 5" id="KW-0157">Chromophore</keyword>
<sequence>NQTGWMHNRLRMITASFLVKNLHIDWRWGEKYFQKMLIDYDAANNIGGWQWAASTGTDAVPYFRIFNPIIQSKKFDNDGQFIKKYVPELKQVPQKYIHQPNLMNEALQTQYHVHLGENYPKPIVDYASSKKQTLFLYEASKEIHQEMNNPRFQ</sequence>
<dbReference type="EMBL" id="SIYF01000636">
    <property type="protein sequence ID" value="TKK61848.1"/>
    <property type="molecule type" value="Genomic_DNA"/>
</dbReference>
<evidence type="ECO:0000259" key="6">
    <source>
        <dbReference type="Pfam" id="PF03441"/>
    </source>
</evidence>
<feature type="domain" description="Cryptochrome/DNA photolyase FAD-binding" evidence="6">
    <location>
        <begin position="1"/>
        <end position="137"/>
    </location>
</feature>
<dbReference type="GO" id="GO:0009416">
    <property type="term" value="P:response to light stimulus"/>
    <property type="evidence" value="ECO:0007669"/>
    <property type="project" value="TreeGrafter"/>
</dbReference>
<dbReference type="PANTHER" id="PTHR11455">
    <property type="entry name" value="CRYPTOCHROME"/>
    <property type="match status" value="1"/>
</dbReference>
<dbReference type="GO" id="GO:0003904">
    <property type="term" value="F:deoxyribodipyrimidine photo-lyase activity"/>
    <property type="evidence" value="ECO:0007669"/>
    <property type="project" value="TreeGrafter"/>
</dbReference>
<reference evidence="7 8" key="1">
    <citation type="submission" date="2019-02" db="EMBL/GenBank/DDBJ databases">
        <title>Bacteria dissemination in different level of health care in South Africa: the effectiveness of infections prevention and control.</title>
        <authorList>
            <person name="Shobo C."/>
            <person name="Amoako D.G."/>
            <person name="Allam M."/>
            <person name="Ismail A."/>
            <person name="Bester L.A."/>
            <person name="Essack S.Y."/>
        </authorList>
    </citation>
    <scope>NUCLEOTIDE SEQUENCE [LARGE SCALE GENOMIC DNA]</scope>
    <source>
        <strain evidence="7 8">2SIL2</strain>
    </source>
</reference>
<evidence type="ECO:0000256" key="1">
    <source>
        <dbReference type="ARBA" id="ARBA00022630"/>
    </source>
</evidence>
<name>A0A4U3KJ35_ENTFL</name>
<dbReference type="GO" id="GO:0071949">
    <property type="term" value="F:FAD binding"/>
    <property type="evidence" value="ECO:0007669"/>
    <property type="project" value="TreeGrafter"/>
</dbReference>
<gene>
    <name evidence="7" type="ORF">EY666_18375</name>
</gene>
<evidence type="ECO:0000256" key="5">
    <source>
        <dbReference type="RuleBase" id="RU004182"/>
    </source>
</evidence>
<dbReference type="PRINTS" id="PR00147">
    <property type="entry name" value="DNAPHOTLYASE"/>
</dbReference>
<dbReference type="PROSITE" id="PS00691">
    <property type="entry name" value="DNA_PHOTOLYASES_1_2"/>
    <property type="match status" value="1"/>
</dbReference>
<organism evidence="7 8">
    <name type="scientific">Enterococcus faecalis</name>
    <name type="common">Streptococcus faecalis</name>
    <dbReference type="NCBI Taxonomy" id="1351"/>
    <lineage>
        <taxon>Bacteria</taxon>
        <taxon>Bacillati</taxon>
        <taxon>Bacillota</taxon>
        <taxon>Bacilli</taxon>
        <taxon>Lactobacillales</taxon>
        <taxon>Enterococcaceae</taxon>
        <taxon>Enterococcus</taxon>
    </lineage>
</organism>